<dbReference type="AlphaFoldDB" id="Q69KH7"/>
<evidence type="ECO:0000313" key="3">
    <source>
        <dbReference type="EMBL" id="BAD36563.1"/>
    </source>
</evidence>
<dbReference type="EMBL" id="AP005916">
    <property type="protein sequence ID" value="BAD36563.1"/>
    <property type="molecule type" value="Genomic_DNA"/>
</dbReference>
<organism evidence="3 4">
    <name type="scientific">Oryza sativa subsp. japonica</name>
    <name type="common">Rice</name>
    <dbReference type="NCBI Taxonomy" id="39947"/>
    <lineage>
        <taxon>Eukaryota</taxon>
        <taxon>Viridiplantae</taxon>
        <taxon>Streptophyta</taxon>
        <taxon>Embryophyta</taxon>
        <taxon>Tracheophyta</taxon>
        <taxon>Spermatophyta</taxon>
        <taxon>Magnoliopsida</taxon>
        <taxon>Liliopsida</taxon>
        <taxon>Poales</taxon>
        <taxon>Poaceae</taxon>
        <taxon>BOP clade</taxon>
        <taxon>Oryzoideae</taxon>
        <taxon>Oryzeae</taxon>
        <taxon>Oryzinae</taxon>
        <taxon>Oryza</taxon>
        <taxon>Oryza sativa</taxon>
    </lineage>
</organism>
<feature type="compositionally biased region" description="Basic and acidic residues" evidence="1">
    <location>
        <begin position="1"/>
        <end position="14"/>
    </location>
</feature>
<feature type="region of interest" description="Disordered" evidence="1">
    <location>
        <begin position="52"/>
        <end position="79"/>
    </location>
</feature>
<accession>Q69KH7</accession>
<reference evidence="3" key="2">
    <citation type="submission" date="2002-11" db="EMBL/GenBank/DDBJ databases">
        <title>Oryza sativa nipponbare(GA3) genomic DNA, chromosome 9, BAC clone:OSJNBb0066M12.</title>
        <authorList>
            <person name="Sasaki T."/>
            <person name="Matsumoto T."/>
            <person name="Katayose Y."/>
        </authorList>
    </citation>
    <scope>NUCLEOTIDE SEQUENCE</scope>
</reference>
<reference evidence="4" key="4">
    <citation type="journal article" date="2008" name="Nucleic Acids Res.">
        <title>The rice annotation project database (RAP-DB): 2008 update.</title>
        <authorList>
            <consortium name="The rice annotation project (RAP)"/>
        </authorList>
    </citation>
    <scope>GENOME REANNOTATION</scope>
    <source>
        <strain evidence="4">cv. Nipponbare</strain>
    </source>
</reference>
<proteinExistence type="predicted"/>
<dbReference type="Proteomes" id="UP000000763">
    <property type="component" value="Chromosome 9"/>
</dbReference>
<sequence>MAKAMEQERREAKSRTSALPGQRRLRRRVQGEDYLPKEDDFALSAQSAAAAARASALSLTGGARLSESSSTFGRRRPKP</sequence>
<reference evidence="2" key="1">
    <citation type="submission" date="2002-10" db="EMBL/GenBank/DDBJ databases">
        <title>Oryza sativa nipponbare(GA3) genomic DNA, chromosome 9, BAC clone:OSJNBa0024K20.</title>
        <authorList>
            <person name="Sasaki T."/>
            <person name="Matsumoto T."/>
            <person name="Katayose Y."/>
        </authorList>
    </citation>
    <scope>NUCLEOTIDE SEQUENCE</scope>
</reference>
<evidence type="ECO:0000313" key="2">
    <source>
        <dbReference type="EMBL" id="BAD36458.1"/>
    </source>
</evidence>
<name>Q69KH7_ORYSJ</name>
<reference evidence="4" key="3">
    <citation type="journal article" date="2005" name="Nature">
        <title>The map-based sequence of the rice genome.</title>
        <authorList>
            <consortium name="International rice genome sequencing project (IRGSP)"/>
            <person name="Matsumoto T."/>
            <person name="Wu J."/>
            <person name="Kanamori H."/>
            <person name="Katayose Y."/>
            <person name="Fujisawa M."/>
            <person name="Namiki N."/>
            <person name="Mizuno H."/>
            <person name="Yamamoto K."/>
            <person name="Antonio B.A."/>
            <person name="Baba T."/>
            <person name="Sakata K."/>
            <person name="Nagamura Y."/>
            <person name="Aoki H."/>
            <person name="Arikawa K."/>
            <person name="Arita K."/>
            <person name="Bito T."/>
            <person name="Chiden Y."/>
            <person name="Fujitsuka N."/>
            <person name="Fukunaka R."/>
            <person name="Hamada M."/>
            <person name="Harada C."/>
            <person name="Hayashi A."/>
            <person name="Hijishita S."/>
            <person name="Honda M."/>
            <person name="Hosokawa S."/>
            <person name="Ichikawa Y."/>
            <person name="Idonuma A."/>
            <person name="Iijima M."/>
            <person name="Ikeda M."/>
            <person name="Ikeno M."/>
            <person name="Ito K."/>
            <person name="Ito S."/>
            <person name="Ito T."/>
            <person name="Ito Y."/>
            <person name="Ito Y."/>
            <person name="Iwabuchi A."/>
            <person name="Kamiya K."/>
            <person name="Karasawa W."/>
            <person name="Kurita K."/>
            <person name="Katagiri S."/>
            <person name="Kikuta A."/>
            <person name="Kobayashi H."/>
            <person name="Kobayashi N."/>
            <person name="Machita K."/>
            <person name="Maehara T."/>
            <person name="Masukawa M."/>
            <person name="Mizubayashi T."/>
            <person name="Mukai Y."/>
            <person name="Nagasaki H."/>
            <person name="Nagata Y."/>
            <person name="Naito S."/>
            <person name="Nakashima M."/>
            <person name="Nakama Y."/>
            <person name="Nakamichi Y."/>
            <person name="Nakamura M."/>
            <person name="Meguro A."/>
            <person name="Negishi M."/>
            <person name="Ohta I."/>
            <person name="Ohta T."/>
            <person name="Okamoto M."/>
            <person name="Ono N."/>
            <person name="Saji S."/>
            <person name="Sakaguchi M."/>
            <person name="Sakai K."/>
            <person name="Shibata M."/>
            <person name="Shimokawa T."/>
            <person name="Song J."/>
            <person name="Takazaki Y."/>
            <person name="Terasawa K."/>
            <person name="Tsugane M."/>
            <person name="Tsuji K."/>
            <person name="Ueda S."/>
            <person name="Waki K."/>
            <person name="Yamagata H."/>
            <person name="Yamamoto M."/>
            <person name="Yamamoto S."/>
            <person name="Yamane H."/>
            <person name="Yoshiki S."/>
            <person name="Yoshihara R."/>
            <person name="Yukawa K."/>
            <person name="Zhong H."/>
            <person name="Yano M."/>
            <person name="Yuan Q."/>
            <person name="Ouyang S."/>
            <person name="Liu J."/>
            <person name="Jones K.M."/>
            <person name="Gansberger K."/>
            <person name="Moffat K."/>
            <person name="Hill J."/>
            <person name="Bera J."/>
            <person name="Fadrosh D."/>
            <person name="Jin S."/>
            <person name="Johri S."/>
            <person name="Kim M."/>
            <person name="Overton L."/>
            <person name="Reardon M."/>
            <person name="Tsitrin T."/>
            <person name="Vuong H."/>
            <person name="Weaver B."/>
            <person name="Ciecko A."/>
            <person name="Tallon L."/>
            <person name="Jackson J."/>
            <person name="Pai G."/>
            <person name="Aken S.V."/>
            <person name="Utterback T."/>
            <person name="Reidmuller S."/>
            <person name="Feldblyum T."/>
            <person name="Hsiao J."/>
            <person name="Zismann V."/>
            <person name="Iobst S."/>
            <person name="de Vazeille A.R."/>
            <person name="Buell C.R."/>
            <person name="Ying K."/>
            <person name="Li Y."/>
            <person name="Lu T."/>
            <person name="Huang Y."/>
            <person name="Zhao Q."/>
            <person name="Feng Q."/>
            <person name="Zhang L."/>
            <person name="Zhu J."/>
            <person name="Weng Q."/>
            <person name="Mu J."/>
            <person name="Lu Y."/>
            <person name="Fan D."/>
            <person name="Liu Y."/>
            <person name="Guan J."/>
            <person name="Zhang Y."/>
            <person name="Yu S."/>
            <person name="Liu X."/>
            <person name="Zhang Y."/>
            <person name="Hong G."/>
            <person name="Han B."/>
            <person name="Choisne N."/>
            <person name="Demange N."/>
            <person name="Orjeda G."/>
            <person name="Samain S."/>
            <person name="Cattolico L."/>
            <person name="Pelletier E."/>
            <person name="Couloux A."/>
            <person name="Segurens B."/>
            <person name="Wincker P."/>
            <person name="D'Hont A."/>
            <person name="Scarpelli C."/>
            <person name="Weissenbach J."/>
            <person name="Salanoubat M."/>
            <person name="Quetier F."/>
            <person name="Yu Y."/>
            <person name="Kim H.R."/>
            <person name="Rambo T."/>
            <person name="Currie J."/>
            <person name="Collura K."/>
            <person name="Luo M."/>
            <person name="Yang T."/>
            <person name="Ammiraju J.S.S."/>
            <person name="Engler F."/>
            <person name="Soderlund C."/>
            <person name="Wing R.A."/>
            <person name="Palmer L.E."/>
            <person name="de la Bastide M."/>
            <person name="Spiegel L."/>
            <person name="Nascimento L."/>
            <person name="Zutavern T."/>
            <person name="O'Shaughnessy A."/>
            <person name="Dike S."/>
            <person name="Dedhia N."/>
            <person name="Preston R."/>
            <person name="Balija V."/>
            <person name="McCombie W.R."/>
            <person name="Chow T."/>
            <person name="Chen H."/>
            <person name="Chung M."/>
            <person name="Chen C."/>
            <person name="Shaw J."/>
            <person name="Wu H."/>
            <person name="Hsiao K."/>
            <person name="Chao Y."/>
            <person name="Chu M."/>
            <person name="Cheng C."/>
            <person name="Hour A."/>
            <person name="Lee P."/>
            <person name="Lin S."/>
            <person name="Lin Y."/>
            <person name="Liou J."/>
            <person name="Liu S."/>
            <person name="Hsing Y."/>
            <person name="Raghuvanshi S."/>
            <person name="Mohanty A."/>
            <person name="Bharti A.K."/>
            <person name="Gaur A."/>
            <person name="Gupta V."/>
            <person name="Kumar D."/>
            <person name="Ravi V."/>
            <person name="Vij S."/>
            <person name="Kapur A."/>
            <person name="Khurana P."/>
            <person name="Khurana P."/>
            <person name="Khurana J.P."/>
            <person name="Tyagi A.K."/>
            <person name="Gaikwad K."/>
            <person name="Singh A."/>
            <person name="Dalal V."/>
            <person name="Srivastava S."/>
            <person name="Dixit A."/>
            <person name="Pal A.K."/>
            <person name="Ghazi I.A."/>
            <person name="Yadav M."/>
            <person name="Pandit A."/>
            <person name="Bhargava A."/>
            <person name="Sureshbabu K."/>
            <person name="Batra K."/>
            <person name="Sharma T.R."/>
            <person name="Mohapatra T."/>
            <person name="Singh N.K."/>
            <person name="Messing J."/>
            <person name="Nelson A.B."/>
            <person name="Fuks G."/>
            <person name="Kavchok S."/>
            <person name="Keizer G."/>
            <person name="Linton E."/>
            <person name="Llaca V."/>
            <person name="Song R."/>
            <person name="Tanyolac B."/>
            <person name="Young S."/>
            <person name="Ho-Il K."/>
            <person name="Hahn J.H."/>
            <person name="Sangsakoo G."/>
            <person name="Vanavichit A."/>
            <person name="de Mattos Luiz.A.T."/>
            <person name="Zimmer P.D."/>
            <person name="Malone G."/>
            <person name="Dellagostin O."/>
            <person name="de Oliveira A.C."/>
            <person name="Bevan M."/>
            <person name="Bancroft I."/>
            <person name="Minx P."/>
            <person name="Cordum H."/>
            <person name="Wilson R."/>
            <person name="Cheng Z."/>
            <person name="Jin W."/>
            <person name="Jiang J."/>
            <person name="Leong S.A."/>
            <person name="Iwama H."/>
            <person name="Gojobori T."/>
            <person name="Itoh T."/>
            <person name="Niimura Y."/>
            <person name="Fujii Y."/>
            <person name="Habara T."/>
            <person name="Sakai H."/>
            <person name="Sato Y."/>
            <person name="Wilson G."/>
            <person name="Kumar K."/>
            <person name="McCouch S."/>
            <person name="Juretic N."/>
            <person name="Hoen D."/>
            <person name="Wright S."/>
            <person name="Bruskiewich R."/>
            <person name="Bureau T."/>
            <person name="Miyao A."/>
            <person name="Hirochika H."/>
            <person name="Nishikawa T."/>
            <person name="Kadowaki K."/>
            <person name="Sugiura M."/>
            <person name="Burr B."/>
            <person name="Sasaki T."/>
        </authorList>
    </citation>
    <scope>NUCLEOTIDE SEQUENCE [LARGE SCALE GENOMIC DNA]</scope>
    <source>
        <strain evidence="4">cv. Nipponbare</strain>
    </source>
</reference>
<protein>
    <submittedName>
        <fullName evidence="3">Uncharacterized protein</fullName>
    </submittedName>
</protein>
<evidence type="ECO:0000256" key="1">
    <source>
        <dbReference type="SAM" id="MobiDB-lite"/>
    </source>
</evidence>
<gene>
    <name evidence="2" type="ORF">OSJNBa0024K20.36</name>
    <name evidence="3" type="ORF">OSJNBb0066M12.14</name>
</gene>
<dbReference type="EMBL" id="AP005837">
    <property type="protein sequence ID" value="BAD36458.1"/>
    <property type="molecule type" value="Genomic_DNA"/>
</dbReference>
<feature type="region of interest" description="Disordered" evidence="1">
    <location>
        <begin position="1"/>
        <end position="35"/>
    </location>
</feature>
<evidence type="ECO:0000313" key="4">
    <source>
        <dbReference type="Proteomes" id="UP000000763"/>
    </source>
</evidence>